<feature type="compositionally biased region" description="Low complexity" evidence="1">
    <location>
        <begin position="462"/>
        <end position="472"/>
    </location>
</feature>
<evidence type="ECO:0000259" key="4">
    <source>
        <dbReference type="Pfam" id="PF14383"/>
    </source>
</evidence>
<dbReference type="PANTHER" id="PTHR46836">
    <property type="entry name" value="AFADIN"/>
    <property type="match status" value="1"/>
</dbReference>
<feature type="domain" description="DUF4378" evidence="3">
    <location>
        <begin position="838"/>
        <end position="981"/>
    </location>
</feature>
<feature type="region of interest" description="Disordered" evidence="1">
    <location>
        <begin position="84"/>
        <end position="159"/>
    </location>
</feature>
<feature type="region of interest" description="Disordered" evidence="1">
    <location>
        <begin position="535"/>
        <end position="577"/>
    </location>
</feature>
<reference evidence="5 6" key="1">
    <citation type="submission" date="2019-06" db="EMBL/GenBank/DDBJ databases">
        <title>A chromosomal-level reference genome of Carpinus fangiana (Coryloideae, Betulaceae).</title>
        <authorList>
            <person name="Yang X."/>
            <person name="Wang Z."/>
            <person name="Zhang L."/>
            <person name="Hao G."/>
            <person name="Liu J."/>
            <person name="Yang Y."/>
        </authorList>
    </citation>
    <scope>NUCLEOTIDE SEQUENCE [LARGE SCALE GENOMIC DNA]</scope>
    <source>
        <strain evidence="5">Cfa_2016G</strain>
        <tissue evidence="5">Leaf</tissue>
    </source>
</reference>
<evidence type="ECO:0000313" key="5">
    <source>
        <dbReference type="EMBL" id="KAE8099465.1"/>
    </source>
</evidence>
<gene>
    <name evidence="5" type="ORF">FH972_017446</name>
</gene>
<dbReference type="OrthoDB" id="1925259at2759"/>
<feature type="region of interest" description="Disordered" evidence="1">
    <location>
        <begin position="270"/>
        <end position="294"/>
    </location>
</feature>
<dbReference type="Proteomes" id="UP000327013">
    <property type="component" value="Chromosome 7"/>
</dbReference>
<feature type="region of interest" description="Disordered" evidence="1">
    <location>
        <begin position="597"/>
        <end position="654"/>
    </location>
</feature>
<protein>
    <recommendedName>
        <fullName evidence="7">DUF4378 domain-containing protein</fullName>
    </recommendedName>
</protein>
<feature type="compositionally biased region" description="Low complexity" evidence="1">
    <location>
        <begin position="48"/>
        <end position="57"/>
    </location>
</feature>
<dbReference type="Pfam" id="PF12552">
    <property type="entry name" value="DUF3741"/>
    <property type="match status" value="1"/>
</dbReference>
<accession>A0A5N6RL21</accession>
<dbReference type="EMBL" id="CM017327">
    <property type="protein sequence ID" value="KAE8099465.1"/>
    <property type="molecule type" value="Genomic_DNA"/>
</dbReference>
<organism evidence="5 6">
    <name type="scientific">Carpinus fangiana</name>
    <dbReference type="NCBI Taxonomy" id="176857"/>
    <lineage>
        <taxon>Eukaryota</taxon>
        <taxon>Viridiplantae</taxon>
        <taxon>Streptophyta</taxon>
        <taxon>Embryophyta</taxon>
        <taxon>Tracheophyta</taxon>
        <taxon>Spermatophyta</taxon>
        <taxon>Magnoliopsida</taxon>
        <taxon>eudicotyledons</taxon>
        <taxon>Gunneridae</taxon>
        <taxon>Pentapetalae</taxon>
        <taxon>rosids</taxon>
        <taxon>fabids</taxon>
        <taxon>Fagales</taxon>
        <taxon>Betulaceae</taxon>
        <taxon>Carpinus</taxon>
    </lineage>
</organism>
<evidence type="ECO:0000256" key="1">
    <source>
        <dbReference type="SAM" id="MobiDB-lite"/>
    </source>
</evidence>
<feature type="region of interest" description="Disordered" evidence="1">
    <location>
        <begin position="719"/>
        <end position="760"/>
    </location>
</feature>
<dbReference type="InterPro" id="IPR025486">
    <property type="entry name" value="DUF4378"/>
</dbReference>
<feature type="domain" description="DUF3741" evidence="2">
    <location>
        <begin position="196"/>
        <end position="240"/>
    </location>
</feature>
<dbReference type="AlphaFoldDB" id="A0A5N6RL21"/>
<dbReference type="InterPro" id="IPR022212">
    <property type="entry name" value="DUF3741"/>
</dbReference>
<feature type="compositionally biased region" description="Basic and acidic residues" evidence="1">
    <location>
        <begin position="18"/>
        <end position="34"/>
    </location>
</feature>
<dbReference type="PANTHER" id="PTHR46836:SF8">
    <property type="entry name" value="AFADIN"/>
    <property type="match status" value="1"/>
</dbReference>
<sequence>MEGFRQKRSKIASIADRSSGERFFSTERAHREGNRQVQKQRTYPKLASDSSSCSSGTTDEDSFMFELGRRSSKQAVGAPMKKLLAEEMSKETESKRKSPSVIARLMGLDGLPPQQPAHKQQKRSSENNIKRTTSVEKAQKSGTFYDRRSSKRNSKEQQEFKDVFEVFETSKMESSSCSSQGATNSKLTDAEMAFIRQKFMDAKRLSSDQKLQDSKEFHDALEVLDSNKDRLLKFLQQPDSLFTKHLHDLQGAPPQTHCGRIAGMKLSDAQRHESNELGKSQRRTPSKNYSRSPQKYCGGLLSQSDIRHASCNSLSSSKIQFEGKDEFATLPTSIVVLKPNVGKAQNGTKPASSPCSSHSFLSDCRVHTEFPSIKNRAEELWGTKNFPDDVGLSRHKSRESREIAREITKQMRNGFRSGSMNFSSAGFKGYAGDESSCDTSGNESDAITVTSRNSLELNGRYRPSSSRLTESSVSREAKQRLSERWKMTHKSQDLGVGSRGSTLAEMLAIPDKDTMPANLDGMSCADGISDKFASDDGPTGWVEPLGISSREGWKDGSNRNLSRSRSLPSSSTAFGSPKINIHSETLCDGRHLMPKEALKKERIKRVKGSSDWREGSAPRNSRSSHKKSHSSSCTARESNEYSAEIHTSQNQVKASLEKIDPSENDLMIFETLVGNVNDRMPVPENVVDVGDDKMIMPSEPPDEMLPDVSACMDISAGGPDILIPQETSIGPSKDSSVPSLHPSPGLESPVSSKEADQPSPVSVLEAPFTDDVSSCSECFESLSADLHGLRMQLQQLKLESEVYAEGPMLVSSDEDVGDDAPILNGKGVCKTEEGWEPSYIVDVLTGSGFNDADPDMFMSTWHSPECPVDPLVFEEVEKKYRDQISCSRSERRLLFDRINSALLEMYQLPWMRNATRVGSKWITDGLQDRLYALLAGQEMNCNKDTLGKVLARESQWLSLGDEVDVISGEIGRSLIDELVAEAVAMLGI</sequence>
<feature type="compositionally biased region" description="Basic and acidic residues" evidence="1">
    <location>
        <begin position="123"/>
        <end position="159"/>
    </location>
</feature>
<dbReference type="Pfam" id="PF14309">
    <property type="entry name" value="DUF4378"/>
    <property type="match status" value="1"/>
</dbReference>
<name>A0A5N6RL21_9ROSI</name>
<evidence type="ECO:0008006" key="7">
    <source>
        <dbReference type="Google" id="ProtNLM"/>
    </source>
</evidence>
<feature type="region of interest" description="Disordered" evidence="1">
    <location>
        <begin position="457"/>
        <end position="482"/>
    </location>
</feature>
<evidence type="ECO:0000259" key="2">
    <source>
        <dbReference type="Pfam" id="PF12552"/>
    </source>
</evidence>
<keyword evidence="6" id="KW-1185">Reference proteome</keyword>
<feature type="region of interest" description="Disordered" evidence="1">
    <location>
        <begin position="1"/>
        <end position="60"/>
    </location>
</feature>
<evidence type="ECO:0000259" key="3">
    <source>
        <dbReference type="Pfam" id="PF14309"/>
    </source>
</evidence>
<dbReference type="Pfam" id="PF14383">
    <property type="entry name" value="VARLMGL"/>
    <property type="match status" value="1"/>
</dbReference>
<dbReference type="InterPro" id="IPR032795">
    <property type="entry name" value="DUF3741-assoc"/>
</dbReference>
<feature type="compositionally biased region" description="Polar residues" evidence="1">
    <location>
        <begin position="725"/>
        <end position="738"/>
    </location>
</feature>
<feature type="compositionally biased region" description="Basic residues" evidence="1">
    <location>
        <begin position="1"/>
        <end position="10"/>
    </location>
</feature>
<feature type="compositionally biased region" description="Basic and acidic residues" evidence="1">
    <location>
        <begin position="473"/>
        <end position="482"/>
    </location>
</feature>
<evidence type="ECO:0000313" key="6">
    <source>
        <dbReference type="Proteomes" id="UP000327013"/>
    </source>
</evidence>
<feature type="domain" description="DUF3741" evidence="4">
    <location>
        <begin position="92"/>
        <end position="115"/>
    </location>
</feature>
<proteinExistence type="predicted"/>
<feature type="compositionally biased region" description="Basic and acidic residues" evidence="1">
    <location>
        <begin position="84"/>
        <end position="96"/>
    </location>
</feature>
<feature type="compositionally biased region" description="Low complexity" evidence="1">
    <location>
        <begin position="558"/>
        <end position="571"/>
    </location>
</feature>